<dbReference type="AlphaFoldDB" id="A0A0F4ZA98"/>
<proteinExistence type="predicted"/>
<evidence type="ECO:0000313" key="16">
    <source>
        <dbReference type="Proteomes" id="UP000033483"/>
    </source>
</evidence>
<feature type="compositionally biased region" description="Acidic residues" evidence="11">
    <location>
        <begin position="993"/>
        <end position="1010"/>
    </location>
</feature>
<dbReference type="InterPro" id="IPR002048">
    <property type="entry name" value="EF_hand_dom"/>
</dbReference>
<feature type="region of interest" description="Disordered" evidence="11">
    <location>
        <begin position="964"/>
        <end position="1099"/>
    </location>
</feature>
<feature type="region of interest" description="Disordered" evidence="11">
    <location>
        <begin position="724"/>
        <end position="949"/>
    </location>
</feature>
<dbReference type="PANTHER" id="PTHR11216">
    <property type="entry name" value="EH DOMAIN"/>
    <property type="match status" value="1"/>
</dbReference>
<feature type="compositionally biased region" description="Low complexity" evidence="11">
    <location>
        <begin position="848"/>
        <end position="876"/>
    </location>
</feature>
<evidence type="ECO:0000259" key="14">
    <source>
        <dbReference type="PROSITE" id="PS50222"/>
    </source>
</evidence>
<keyword evidence="6" id="KW-0967">Endosome</keyword>
<dbReference type="Gene3D" id="1.10.8.10">
    <property type="entry name" value="DNA helicase RuvA subunit, C-terminal domain"/>
    <property type="match status" value="1"/>
</dbReference>
<reference evidence="15 16" key="1">
    <citation type="submission" date="2015-03" db="EMBL/GenBank/DDBJ databases">
        <authorList>
            <person name="Radwan O."/>
            <person name="Al-Naeli F.A."/>
            <person name="Rendon G.A."/>
            <person name="Fields C."/>
        </authorList>
    </citation>
    <scope>NUCLEOTIDE SEQUENCE [LARGE SCALE GENOMIC DNA]</scope>
    <source>
        <strain evidence="15">CR-DP1</strain>
    </source>
</reference>
<feature type="domain" description="EH" evidence="13">
    <location>
        <begin position="325"/>
        <end position="416"/>
    </location>
</feature>
<evidence type="ECO:0000256" key="7">
    <source>
        <dbReference type="ARBA" id="ARBA00023054"/>
    </source>
</evidence>
<dbReference type="GO" id="GO:0006897">
    <property type="term" value="P:endocytosis"/>
    <property type="evidence" value="ECO:0007669"/>
    <property type="project" value="UniProtKB-KW"/>
</dbReference>
<dbReference type="Gene3D" id="1.10.238.10">
    <property type="entry name" value="EF-hand"/>
    <property type="match status" value="3"/>
</dbReference>
<dbReference type="OrthoDB" id="524326at2759"/>
<feature type="domain" description="EF-hand" evidence="14">
    <location>
        <begin position="324"/>
        <end position="359"/>
    </location>
</feature>
<feature type="compositionally biased region" description="Acidic residues" evidence="11">
    <location>
        <begin position="1075"/>
        <end position="1084"/>
    </location>
</feature>
<gene>
    <name evidence="15" type="ORF">TD95_001985</name>
</gene>
<feature type="domain" description="EH" evidence="13">
    <location>
        <begin position="17"/>
        <end position="93"/>
    </location>
</feature>
<protein>
    <submittedName>
        <fullName evidence="15">Uncharacterized protein</fullName>
    </submittedName>
</protein>
<keyword evidence="7" id="KW-0175">Coiled coil</keyword>
<evidence type="ECO:0000256" key="1">
    <source>
        <dbReference type="ARBA" id="ARBA00004125"/>
    </source>
</evidence>
<evidence type="ECO:0000313" key="15">
    <source>
        <dbReference type="EMBL" id="KKA27472.1"/>
    </source>
</evidence>
<dbReference type="SMART" id="SM00165">
    <property type="entry name" value="UBA"/>
    <property type="match status" value="1"/>
</dbReference>
<evidence type="ECO:0000256" key="8">
    <source>
        <dbReference type="ARBA" id="ARBA00023203"/>
    </source>
</evidence>
<dbReference type="SMART" id="SM00054">
    <property type="entry name" value="EFh"/>
    <property type="match status" value="4"/>
</dbReference>
<dbReference type="Proteomes" id="UP000033483">
    <property type="component" value="Unassembled WGS sequence"/>
</dbReference>
<feature type="compositionally biased region" description="Pro residues" evidence="11">
    <location>
        <begin position="802"/>
        <end position="812"/>
    </location>
</feature>
<organism evidence="15 16">
    <name type="scientific">Thielaviopsis punctulata</name>
    <dbReference type="NCBI Taxonomy" id="72032"/>
    <lineage>
        <taxon>Eukaryota</taxon>
        <taxon>Fungi</taxon>
        <taxon>Dikarya</taxon>
        <taxon>Ascomycota</taxon>
        <taxon>Pezizomycotina</taxon>
        <taxon>Sordariomycetes</taxon>
        <taxon>Hypocreomycetidae</taxon>
        <taxon>Microascales</taxon>
        <taxon>Ceratocystidaceae</taxon>
        <taxon>Thielaviopsis</taxon>
    </lineage>
</organism>
<feature type="region of interest" description="Disordered" evidence="11">
    <location>
        <begin position="566"/>
        <end position="585"/>
    </location>
</feature>
<evidence type="ECO:0000256" key="6">
    <source>
        <dbReference type="ARBA" id="ARBA00022753"/>
    </source>
</evidence>
<keyword evidence="8" id="KW-0009">Actin-binding</keyword>
<feature type="region of interest" description="Disordered" evidence="11">
    <location>
        <begin position="1155"/>
        <end position="1199"/>
    </location>
</feature>
<dbReference type="CDD" id="cd00052">
    <property type="entry name" value="EH"/>
    <property type="match status" value="3"/>
</dbReference>
<dbReference type="PROSITE" id="PS50030">
    <property type="entry name" value="UBA"/>
    <property type="match status" value="1"/>
</dbReference>
<dbReference type="InterPro" id="IPR000261">
    <property type="entry name" value="EH_dom"/>
</dbReference>
<dbReference type="SUPFAM" id="SSF47473">
    <property type="entry name" value="EF-hand"/>
    <property type="match status" value="3"/>
</dbReference>
<comment type="function">
    <text evidence="10">Component of the PAN1 actin cytoskeleton-regulatory complex required for the internalization of endosomes during actin-coupled endocytosis. The complex links the site of endocytosis to the cell membrane-associated actin cytoskeleton. Mediates uptake of external molecules and vacuolar degradation of plasma membrane proteins. Plays a role in the proper organization of the cell membrane-associated actin cytoskeleton and promotes its destabilization.</text>
</comment>
<dbReference type="GO" id="GO:0010008">
    <property type="term" value="C:endosome membrane"/>
    <property type="evidence" value="ECO:0007669"/>
    <property type="project" value="UniProtKB-SubCell"/>
</dbReference>
<dbReference type="EMBL" id="LAEV01001665">
    <property type="protein sequence ID" value="KKA27472.1"/>
    <property type="molecule type" value="Genomic_DNA"/>
</dbReference>
<dbReference type="SUPFAM" id="SSF46934">
    <property type="entry name" value="UBA-like"/>
    <property type="match status" value="1"/>
</dbReference>
<feature type="compositionally biased region" description="Pro residues" evidence="11">
    <location>
        <begin position="1053"/>
        <end position="1063"/>
    </location>
</feature>
<feature type="compositionally biased region" description="Low complexity" evidence="11">
    <location>
        <begin position="566"/>
        <end position="580"/>
    </location>
</feature>
<dbReference type="GO" id="GO:0030479">
    <property type="term" value="C:actin cortical patch"/>
    <property type="evidence" value="ECO:0007669"/>
    <property type="project" value="UniProtKB-SubCell"/>
</dbReference>
<dbReference type="InterPro" id="IPR015940">
    <property type="entry name" value="UBA"/>
</dbReference>
<keyword evidence="9" id="KW-0963">Cytoplasm</keyword>
<keyword evidence="9" id="KW-0206">Cytoskeleton</keyword>
<dbReference type="InterPro" id="IPR009060">
    <property type="entry name" value="UBA-like_sf"/>
</dbReference>
<dbReference type="SMART" id="SM00027">
    <property type="entry name" value="EH"/>
    <property type="match status" value="3"/>
</dbReference>
<dbReference type="Gene3D" id="1.10.287.1490">
    <property type="match status" value="1"/>
</dbReference>
<name>A0A0F4ZA98_9PEZI</name>
<accession>A0A0F4ZA98</accession>
<dbReference type="InterPro" id="IPR011992">
    <property type="entry name" value="EF-hand-dom_pair"/>
</dbReference>
<feature type="compositionally biased region" description="Pro residues" evidence="11">
    <location>
        <begin position="438"/>
        <end position="452"/>
    </location>
</feature>
<evidence type="ECO:0000256" key="10">
    <source>
        <dbReference type="ARBA" id="ARBA00025194"/>
    </source>
</evidence>
<feature type="compositionally biased region" description="Low complexity" evidence="11">
    <location>
        <begin position="735"/>
        <end position="749"/>
    </location>
</feature>
<evidence type="ECO:0000256" key="5">
    <source>
        <dbReference type="ARBA" id="ARBA00022583"/>
    </source>
</evidence>
<dbReference type="GO" id="GO:0003779">
    <property type="term" value="F:actin binding"/>
    <property type="evidence" value="ECO:0007669"/>
    <property type="project" value="UniProtKB-KW"/>
</dbReference>
<evidence type="ECO:0000256" key="9">
    <source>
        <dbReference type="ARBA" id="ARBA00023212"/>
    </source>
</evidence>
<dbReference type="PANTHER" id="PTHR11216:SF170">
    <property type="entry name" value="DYNAMIN ASSOCIATED PROTEIN 160, ISOFORM D"/>
    <property type="match status" value="1"/>
</dbReference>
<dbReference type="PROSITE" id="PS50222">
    <property type="entry name" value="EF_HAND_2"/>
    <property type="match status" value="1"/>
</dbReference>
<comment type="caution">
    <text evidence="15">The sequence shown here is derived from an EMBL/GenBank/DDBJ whole genome shotgun (WGS) entry which is preliminary data.</text>
</comment>
<dbReference type="GO" id="GO:0005886">
    <property type="term" value="C:plasma membrane"/>
    <property type="evidence" value="ECO:0007669"/>
    <property type="project" value="UniProtKB-SubCell"/>
</dbReference>
<evidence type="ECO:0000256" key="3">
    <source>
        <dbReference type="ARBA" id="ARBA00004413"/>
    </source>
</evidence>
<feature type="compositionally biased region" description="Low complexity" evidence="11">
    <location>
        <begin position="472"/>
        <end position="496"/>
    </location>
</feature>
<comment type="subunit">
    <text evidence="4">Component of the PAN1 actin cytoskeleton-regulatory complex.</text>
</comment>
<sequence>MAEADPSAPVLNLTPEEKRVFGQLFRKADPDNVGVVTGDVAVTFFEKTRLDSRVLGEIWQLADKENRGFLTPPGFGVVLRLIGHAQAGREPSPELALQPGPLPRFDGLGPLPNAAPAPPTAAPLQAQHTAAPLQVQHTAAPLQAQHTTSGPMPVRIPPLSPDKVAQFTGLFESQPLQAGLLSGDQARQIFEKSGLPNEILGRIWQLADIEQRGSLNTTEFVIAMHLLSSLKTGAMRGLPNVLPPGLFEAASRRASVAAAHQSPMSTGSGQPPMAMPIPMQMTGASPLRPAATGQRPATATTLQAQSTGFGAMPPMVNDWLVTPADKQRFDQFYDDLDKTRRGYITGEEAVPFFSQSGLGEDVLAQVWDLSDITASGGLSRDEFAVAMYLIRQQRGGRGGPMPTSLPPRLIPPSMRAGVRPATSSASPFDGPMGSPAAAPMPAPAPVSAPAPTPASAAPKSALDDLFGLDSGPASPKPATTSAPEDPFSSAPAVASTVTSPPLFKPFVPSSSFGRGLAGDSKPSPVPGPVSSNDDLLGDADPDLSSKLNNDSTELANLSNQISSLSTQMQNTTIQRNTTQNELTQTSAQKQNFEQRLAQLRSAYEKEAQNLRGLEEQLKIARAETAKLQSECMTLDGSYQDLQTQKAQVTAALQADQQENAALKEKIRALNGEIAQLKPQIEKLRLDARQQKGLVAINKKQLATNEGERDKLKAEGDELTKTIDEAKAQAERSGTPASASARPQSPASSSGNNPFFKRSASTDVMGAFGSPTGSVSAKPFPDTSFDDIFGAAAPASSTKNESPAPPGAFPFPEPTDASKAMTPRQMSPALSRAGDEARSVTSQTAPAMSTAFPAVASASASASNSPAPAASPFGAPAKTGSPFTVSKTGSPFAASKTGSPFAVPSNTGSPAPASMFPPPSDSPAPPAAAADPFSNMDPVEDDHDKAKADFESAFASFKKNHKYVEPSAPIDTSKGFPGPSASKLNSEFPPLQEFDVDESDSESDAGFDDDFAPSSPKGKVVETSASAPARANSDMFGSSAFNAPPPAAALATPTPAPAPAPAPVSAPAATSKTSLDDDLDDFEGLEDAKEGSAADDDFATISRSGMDEFAHGKNDDSTVFGGSGGSGGSFDFVTAATSSAAGSAGVTAGSQDWETIFSGAEGGSSQTAAAPAPAAAAAPVTPTPAPATLSPAPAAGTAPASTGDVALDNLMMMGYGKEASMRALERYDYNLERAANYLANNS</sequence>
<dbReference type="Pfam" id="PF12763">
    <property type="entry name" value="EH"/>
    <property type="match status" value="3"/>
</dbReference>
<dbReference type="GO" id="GO:0016197">
    <property type="term" value="P:endosomal transport"/>
    <property type="evidence" value="ECO:0007669"/>
    <property type="project" value="TreeGrafter"/>
</dbReference>
<feature type="compositionally biased region" description="Low complexity" evidence="11">
    <location>
        <begin position="1166"/>
        <end position="1199"/>
    </location>
</feature>
<feature type="domain" description="EH" evidence="13">
    <location>
        <begin position="163"/>
        <end position="253"/>
    </location>
</feature>
<evidence type="ECO:0000259" key="12">
    <source>
        <dbReference type="PROSITE" id="PS50030"/>
    </source>
</evidence>
<keyword evidence="5" id="KW-0254">Endocytosis</keyword>
<comment type="subcellular location">
    <subcellularLocation>
        <location evidence="3">Cell membrane</location>
        <topology evidence="3">Peripheral membrane protein</topology>
        <orientation evidence="3">Cytoplasmic side</orientation>
    </subcellularLocation>
    <subcellularLocation>
        <location evidence="2">Cytoplasm</location>
        <location evidence="2">Cytoskeleton</location>
        <location evidence="2">Actin patch</location>
    </subcellularLocation>
    <subcellularLocation>
        <location evidence="1">Endosome membrane</location>
        <topology evidence="1">Peripheral membrane protein</topology>
        <orientation evidence="1">Cytoplasmic side</orientation>
    </subcellularLocation>
</comment>
<feature type="compositionally biased region" description="Pro residues" evidence="11">
    <location>
        <begin position="914"/>
        <end position="925"/>
    </location>
</feature>
<dbReference type="Pfam" id="PF00627">
    <property type="entry name" value="UBA"/>
    <property type="match status" value="1"/>
</dbReference>
<evidence type="ECO:0000256" key="4">
    <source>
        <dbReference type="ARBA" id="ARBA00011159"/>
    </source>
</evidence>
<feature type="region of interest" description="Disordered" evidence="11">
    <location>
        <begin position="394"/>
        <end position="496"/>
    </location>
</feature>
<dbReference type="PROSITE" id="PS50031">
    <property type="entry name" value="EH"/>
    <property type="match status" value="3"/>
</dbReference>
<feature type="region of interest" description="Disordered" evidence="11">
    <location>
        <begin position="514"/>
        <end position="550"/>
    </location>
</feature>
<evidence type="ECO:0000259" key="13">
    <source>
        <dbReference type="PROSITE" id="PS50031"/>
    </source>
</evidence>
<dbReference type="GO" id="GO:0005509">
    <property type="term" value="F:calcium ion binding"/>
    <property type="evidence" value="ECO:0007669"/>
    <property type="project" value="InterPro"/>
</dbReference>
<evidence type="ECO:0000256" key="2">
    <source>
        <dbReference type="ARBA" id="ARBA00004134"/>
    </source>
</evidence>
<evidence type="ECO:0000256" key="11">
    <source>
        <dbReference type="SAM" id="MobiDB-lite"/>
    </source>
</evidence>
<keyword evidence="16" id="KW-1185">Reference proteome</keyword>
<feature type="domain" description="UBA" evidence="12">
    <location>
        <begin position="1200"/>
        <end position="1240"/>
    </location>
</feature>